<proteinExistence type="predicted"/>
<gene>
    <name evidence="2" type="ORF">PUN28_010754</name>
</gene>
<keyword evidence="1" id="KW-0472">Membrane</keyword>
<keyword evidence="1" id="KW-0812">Transmembrane</keyword>
<feature type="transmembrane region" description="Helical" evidence="1">
    <location>
        <begin position="71"/>
        <end position="94"/>
    </location>
</feature>
<evidence type="ECO:0000313" key="2">
    <source>
        <dbReference type="EMBL" id="KAL0115438.1"/>
    </source>
</evidence>
<comment type="caution">
    <text evidence="2">The sequence shown here is derived from an EMBL/GenBank/DDBJ whole genome shotgun (WGS) entry which is preliminary data.</text>
</comment>
<evidence type="ECO:0000256" key="1">
    <source>
        <dbReference type="SAM" id="Phobius"/>
    </source>
</evidence>
<name>A0AAW2FHX6_9HYME</name>
<dbReference type="Proteomes" id="UP001430953">
    <property type="component" value="Unassembled WGS sequence"/>
</dbReference>
<organism evidence="2 3">
    <name type="scientific">Cardiocondyla obscurior</name>
    <dbReference type="NCBI Taxonomy" id="286306"/>
    <lineage>
        <taxon>Eukaryota</taxon>
        <taxon>Metazoa</taxon>
        <taxon>Ecdysozoa</taxon>
        <taxon>Arthropoda</taxon>
        <taxon>Hexapoda</taxon>
        <taxon>Insecta</taxon>
        <taxon>Pterygota</taxon>
        <taxon>Neoptera</taxon>
        <taxon>Endopterygota</taxon>
        <taxon>Hymenoptera</taxon>
        <taxon>Apocrita</taxon>
        <taxon>Aculeata</taxon>
        <taxon>Formicoidea</taxon>
        <taxon>Formicidae</taxon>
        <taxon>Myrmicinae</taxon>
        <taxon>Cardiocondyla</taxon>
    </lineage>
</organism>
<protein>
    <submittedName>
        <fullName evidence="2">Uncharacterized protein</fullName>
    </submittedName>
</protein>
<accession>A0AAW2FHX6</accession>
<reference evidence="2 3" key="1">
    <citation type="submission" date="2023-03" db="EMBL/GenBank/DDBJ databases">
        <title>High recombination rates correlate with genetic variation in Cardiocondyla obscurior ants.</title>
        <authorList>
            <person name="Errbii M."/>
        </authorList>
    </citation>
    <scope>NUCLEOTIDE SEQUENCE [LARGE SCALE GENOMIC DNA]</scope>
    <source>
        <strain evidence="2">Alpha-2009</strain>
        <tissue evidence="2">Whole body</tissue>
    </source>
</reference>
<dbReference type="EMBL" id="JADYXP020000010">
    <property type="protein sequence ID" value="KAL0115438.1"/>
    <property type="molecule type" value="Genomic_DNA"/>
</dbReference>
<dbReference type="AlphaFoldDB" id="A0AAW2FHX6"/>
<keyword evidence="3" id="KW-1185">Reference proteome</keyword>
<sequence length="139" mass="16009">MASEAGWQRETRRGSVWTLRALSSLHNLVPKHFFGAQNVGQDDEWNDREAQKMIRRSRVDDDRVKKVRRSIALSFSSAVDLLITLIFMCSVSSVSSPKTKIRGIFLRFRILPITTLLGRLPSATTSTLSRWLRCYRRAR</sequence>
<evidence type="ECO:0000313" key="3">
    <source>
        <dbReference type="Proteomes" id="UP001430953"/>
    </source>
</evidence>
<keyword evidence="1" id="KW-1133">Transmembrane helix</keyword>